<evidence type="ECO:0000313" key="11">
    <source>
        <dbReference type="Proteomes" id="UP000037977"/>
    </source>
</evidence>
<dbReference type="SUPFAM" id="SSF46689">
    <property type="entry name" value="Homeodomain-like"/>
    <property type="match status" value="1"/>
</dbReference>
<dbReference type="EMBL" id="LGCI01000003">
    <property type="protein sequence ID" value="KOY83763.1"/>
    <property type="molecule type" value="Genomic_DNA"/>
</dbReference>
<feature type="domain" description="Fe/B12 periplasmic-binding" evidence="9">
    <location>
        <begin position="257"/>
        <end position="520"/>
    </location>
</feature>
<dbReference type="PATRIC" id="fig|33935.3.peg.4667"/>
<dbReference type="OrthoDB" id="8737373at2"/>
<evidence type="ECO:0000256" key="1">
    <source>
        <dbReference type="ARBA" id="ARBA00004193"/>
    </source>
</evidence>
<evidence type="ECO:0000256" key="3">
    <source>
        <dbReference type="ARBA" id="ARBA00022448"/>
    </source>
</evidence>
<dbReference type="PROSITE" id="PS00041">
    <property type="entry name" value="HTH_ARAC_FAMILY_1"/>
    <property type="match status" value="1"/>
</dbReference>
<dbReference type="Pfam" id="PF12833">
    <property type="entry name" value="HTH_18"/>
    <property type="match status" value="1"/>
</dbReference>
<keyword evidence="7" id="KW-0804">Transcription</keyword>
<keyword evidence="5" id="KW-0805">Transcription regulation</keyword>
<dbReference type="InterPro" id="IPR051313">
    <property type="entry name" value="Bact_iron-sidero_bind"/>
</dbReference>
<keyword evidence="11" id="KW-1185">Reference proteome</keyword>
<keyword evidence="4" id="KW-0732">Signal</keyword>
<dbReference type="GO" id="GO:0005886">
    <property type="term" value="C:plasma membrane"/>
    <property type="evidence" value="ECO:0007669"/>
    <property type="project" value="UniProtKB-SubCell"/>
</dbReference>
<evidence type="ECO:0000256" key="5">
    <source>
        <dbReference type="ARBA" id="ARBA00023015"/>
    </source>
</evidence>
<dbReference type="GO" id="GO:0043565">
    <property type="term" value="F:sequence-specific DNA binding"/>
    <property type="evidence" value="ECO:0007669"/>
    <property type="project" value="InterPro"/>
</dbReference>
<feature type="domain" description="HTH araC/xylS-type" evidence="8">
    <location>
        <begin position="156"/>
        <end position="254"/>
    </location>
</feature>
<organism evidence="10 11">
    <name type="scientific">Lysinibacillus macroides</name>
    <dbReference type="NCBI Taxonomy" id="33935"/>
    <lineage>
        <taxon>Bacteria</taxon>
        <taxon>Bacillati</taxon>
        <taxon>Bacillota</taxon>
        <taxon>Bacilli</taxon>
        <taxon>Bacillales</taxon>
        <taxon>Bacillaceae</taxon>
        <taxon>Lysinibacillus</taxon>
    </lineage>
</organism>
<dbReference type="SMART" id="SM00342">
    <property type="entry name" value="HTH_ARAC"/>
    <property type="match status" value="1"/>
</dbReference>
<evidence type="ECO:0000256" key="4">
    <source>
        <dbReference type="ARBA" id="ARBA00022729"/>
    </source>
</evidence>
<dbReference type="Proteomes" id="UP000037977">
    <property type="component" value="Unassembled WGS sequence"/>
</dbReference>
<dbReference type="Pfam" id="PF01497">
    <property type="entry name" value="Peripla_BP_2"/>
    <property type="match status" value="1"/>
</dbReference>
<name>A0A0M9DMP6_9BACI</name>
<reference evidence="10 11" key="1">
    <citation type="submission" date="2015-07" db="EMBL/GenBank/DDBJ databases">
        <title>Genome sequencing project for genomic taxonomy and phylogenomics of Bacillus-like bacteria.</title>
        <authorList>
            <person name="Liu B."/>
            <person name="Wang J."/>
            <person name="Zhu Y."/>
            <person name="Liu G."/>
            <person name="Chen Q."/>
            <person name="Chen Z."/>
            <person name="Che J."/>
            <person name="Ge C."/>
            <person name="Shi H."/>
            <person name="Pan Z."/>
            <person name="Liu X."/>
        </authorList>
    </citation>
    <scope>NUCLEOTIDE SEQUENCE [LARGE SCALE GENOMIC DNA]</scope>
    <source>
        <strain evidence="10 11">DSM 54</strain>
    </source>
</reference>
<dbReference type="PANTHER" id="PTHR30532:SF26">
    <property type="entry name" value="IRON(3+)-HYDROXAMATE-BINDING PROTEIN FHUD"/>
    <property type="match status" value="1"/>
</dbReference>
<dbReference type="GO" id="GO:0003700">
    <property type="term" value="F:DNA-binding transcription factor activity"/>
    <property type="evidence" value="ECO:0007669"/>
    <property type="project" value="InterPro"/>
</dbReference>
<protein>
    <submittedName>
        <fullName evidence="10">Fe3+-hydroxamate ABC transporter substrate-binding protein</fullName>
    </submittedName>
</protein>
<evidence type="ECO:0000256" key="7">
    <source>
        <dbReference type="ARBA" id="ARBA00023163"/>
    </source>
</evidence>
<dbReference type="GO" id="GO:1901678">
    <property type="term" value="P:iron coordination entity transport"/>
    <property type="evidence" value="ECO:0007669"/>
    <property type="project" value="UniProtKB-ARBA"/>
</dbReference>
<dbReference type="InterPro" id="IPR018060">
    <property type="entry name" value="HTH_AraC"/>
</dbReference>
<dbReference type="Gene3D" id="3.40.50.1980">
    <property type="entry name" value="Nitrogenase molybdenum iron protein domain"/>
    <property type="match status" value="2"/>
</dbReference>
<comment type="subcellular location">
    <subcellularLocation>
        <location evidence="1">Cell membrane</location>
        <topology evidence="1">Lipid-anchor</topology>
    </subcellularLocation>
</comment>
<evidence type="ECO:0000259" key="8">
    <source>
        <dbReference type="PROSITE" id="PS01124"/>
    </source>
</evidence>
<accession>A0A0M9DMP6</accession>
<dbReference type="AlphaFoldDB" id="A0A0M9DMP6"/>
<evidence type="ECO:0000259" key="9">
    <source>
        <dbReference type="PROSITE" id="PS50983"/>
    </source>
</evidence>
<gene>
    <name evidence="10" type="ORF">ADM90_02370</name>
</gene>
<evidence type="ECO:0000313" key="10">
    <source>
        <dbReference type="EMBL" id="KOY83763.1"/>
    </source>
</evidence>
<evidence type="ECO:0000256" key="6">
    <source>
        <dbReference type="ARBA" id="ARBA00023125"/>
    </source>
</evidence>
<evidence type="ECO:0000256" key="2">
    <source>
        <dbReference type="ARBA" id="ARBA00008814"/>
    </source>
</evidence>
<sequence length="520" mass="60622">MTRDDRLLPYTFYQPIRIMRLEEMLHHNEESTLWPWIIIVYDGHVKYCFQGRYRELHARSVLLWNHPDDFQLLEPNRIAGLALQYRPYGAKIAHDIALIAKGSSKLIDIAIALEKEARVFEHNHPFRLQKLFAELLETVYSELWASKQQQEGMWVQKVVDYISIHFHEDLTREQMATKAQVSPEHFSRVFRKHTGYTFSKYLTMLRIRASQKKLLYDMPKLDDLAQNVGYREGTYLSRKFKELVGISPKVYYQKPKRVITLNTNHTACLLALGIIPELGVFSPFIENIKTVPSRHKLIGYEHNVVSNYQEITAACPDVIINYNKGHDKQSLLALAPVVELPCQQLSWRDQFRLISNIVNRQERFGSWLQQYEEQILACNSLLDQQIGSRGTAIVWELGNNAAAYCIDSSYGRGSHILYEDLGFRRPDAIIAEKIEHTGFFTVELEEIAHYPADYIFITALPTNDLAKKRLIKLLHSEEWRTMEAVQKQRVYFINQYELFYGYDPLSTAAQLKELMKVLTS</sequence>
<proteinExistence type="inferred from homology"/>
<comment type="caution">
    <text evidence="10">The sequence shown here is derived from an EMBL/GenBank/DDBJ whole genome shotgun (WGS) entry which is preliminary data.</text>
</comment>
<dbReference type="PROSITE" id="PS01124">
    <property type="entry name" value="HTH_ARAC_FAMILY_2"/>
    <property type="match status" value="1"/>
</dbReference>
<comment type="similarity">
    <text evidence="2">Belongs to the bacterial solute-binding protein 8 family.</text>
</comment>
<dbReference type="Gene3D" id="1.10.10.60">
    <property type="entry name" value="Homeodomain-like"/>
    <property type="match status" value="2"/>
</dbReference>
<dbReference type="PANTHER" id="PTHR30532">
    <property type="entry name" value="IRON III DICITRATE-BINDING PERIPLASMIC PROTEIN"/>
    <property type="match status" value="1"/>
</dbReference>
<dbReference type="STRING" id="33935.ADM90_02370"/>
<dbReference type="InterPro" id="IPR018062">
    <property type="entry name" value="HTH_AraC-typ_CS"/>
</dbReference>
<dbReference type="PROSITE" id="PS50983">
    <property type="entry name" value="FE_B12_PBP"/>
    <property type="match status" value="1"/>
</dbReference>
<dbReference type="InterPro" id="IPR009057">
    <property type="entry name" value="Homeodomain-like_sf"/>
</dbReference>
<dbReference type="SUPFAM" id="SSF53807">
    <property type="entry name" value="Helical backbone' metal receptor"/>
    <property type="match status" value="1"/>
</dbReference>
<dbReference type="InterPro" id="IPR002491">
    <property type="entry name" value="ABC_transptr_periplasmic_BD"/>
</dbReference>
<keyword evidence="6" id="KW-0238">DNA-binding</keyword>
<dbReference type="GO" id="GO:0030288">
    <property type="term" value="C:outer membrane-bounded periplasmic space"/>
    <property type="evidence" value="ECO:0007669"/>
    <property type="project" value="TreeGrafter"/>
</dbReference>
<dbReference type="RefSeq" id="WP_053993464.1">
    <property type="nucleotide sequence ID" value="NZ_CP065643.1"/>
</dbReference>
<keyword evidence="3" id="KW-0813">Transport</keyword>